<keyword evidence="6 19" id="KW-0963">Cytoplasm</keyword>
<dbReference type="Gene3D" id="3.90.226.10">
    <property type="entry name" value="2-enoyl-CoA Hydratase, Chain A, domain 1"/>
    <property type="match status" value="2"/>
</dbReference>
<organism evidence="23 24">
    <name type="scientific">Paractinoplanes ferrugineus</name>
    <dbReference type="NCBI Taxonomy" id="113564"/>
    <lineage>
        <taxon>Bacteria</taxon>
        <taxon>Bacillati</taxon>
        <taxon>Actinomycetota</taxon>
        <taxon>Actinomycetes</taxon>
        <taxon>Micromonosporales</taxon>
        <taxon>Micromonosporaceae</taxon>
        <taxon>Paractinoplanes</taxon>
    </lineage>
</organism>
<evidence type="ECO:0000256" key="4">
    <source>
        <dbReference type="ARBA" id="ARBA00010284"/>
    </source>
</evidence>
<sequence length="567" mass="59827">MLDVSRTTVQAINEALDGEDWQRCPRCGDLVYGRKLARLRQVCPGCGVHHRLTAAERIDQILDEGWETLPASAPVLSDPLEFSDQRPYPDRLAGARRATGLDDAVLCAQGTVAGQPLIIAAMDFRFMGGSLGVAVGESITGAAEVCLAERVPFLIVTASGGARMQEGVLALMQMAKTSQALAALDEAGVLTMSLLTDPTYGGVAASYATLADVILAEPGAHIGFAGPRVIQQTIRQELPPGFQTAEFLAAQGLVDLVTPRSSIPVTIARILSALRPAEPVASARTLFTDPGELAQRDAWDTVQLSRHADRPTTLDYAGHLLEVFQELHGDRVEADCSAIVAGIGRLDGRPVALIGPQKGHSTRDRMARNFGMPTPAGYRKAARVMRLAEKLGIPVVTLVDTPGAYPGLEAEQRGQAWVIAENLRLMAQLAVPVVAVLTGEGGSGGALALGVADRVLALSNATYSVISPEGCAAILWKSSEAGPEAARALRIGAADLLRYGIVDGVVPEPGDGAHTDPAATAALVRSAVAAELADLSSRSGADLISERRRRFRRYGVDNPAEGDTQWR</sequence>
<keyword evidence="15 19" id="KW-0443">Lipid metabolism</keyword>
<feature type="domain" description="CoA carboxyltransferase N-terminal" evidence="21">
    <location>
        <begin position="20"/>
        <end position="289"/>
    </location>
</feature>
<keyword evidence="8 19" id="KW-0808">Transferase</keyword>
<evidence type="ECO:0000256" key="6">
    <source>
        <dbReference type="ARBA" id="ARBA00022490"/>
    </source>
</evidence>
<dbReference type="NCBIfam" id="NF041504">
    <property type="entry name" value="AccA_sub"/>
    <property type="match status" value="1"/>
</dbReference>
<dbReference type="InterPro" id="IPR029045">
    <property type="entry name" value="ClpP/crotonase-like_dom_sf"/>
</dbReference>
<dbReference type="InterPro" id="IPR000438">
    <property type="entry name" value="Acetyl_CoA_COase_Trfase_b_su"/>
</dbReference>
<keyword evidence="12 19" id="KW-0276">Fatty acid metabolism</keyword>
<dbReference type="RefSeq" id="WP_203820274.1">
    <property type="nucleotide sequence ID" value="NZ_BAAABP010000002.1"/>
</dbReference>
<feature type="binding site" evidence="20">
    <location>
        <position position="24"/>
    </location>
    <ligand>
        <name>Zn(2+)</name>
        <dbReference type="ChEBI" id="CHEBI:29105"/>
    </ligand>
</feature>
<comment type="subunit">
    <text evidence="19">Acetyl-CoA carboxylase is a heterohexamer composed of biotin carboxyl carrier protein (AccB), biotin carboxylase (AccC) and two subunits each of ACCase subunit alpha (AccA) and ACCase subunit beta (AccD).</text>
</comment>
<evidence type="ECO:0000256" key="11">
    <source>
        <dbReference type="ARBA" id="ARBA00022771"/>
    </source>
</evidence>
<evidence type="ECO:0000256" key="3">
    <source>
        <dbReference type="ARBA" id="ARBA00006276"/>
    </source>
</evidence>
<dbReference type="NCBIfam" id="NF004344">
    <property type="entry name" value="PRK05724.1"/>
    <property type="match status" value="1"/>
</dbReference>
<evidence type="ECO:0000256" key="7">
    <source>
        <dbReference type="ARBA" id="ARBA00022516"/>
    </source>
</evidence>
<dbReference type="NCBIfam" id="TIGR00513">
    <property type="entry name" value="accA"/>
    <property type="match status" value="1"/>
</dbReference>
<keyword evidence="13 20" id="KW-0862">Zinc</keyword>
<dbReference type="PROSITE" id="PS50989">
    <property type="entry name" value="COA_CT_CTER"/>
    <property type="match status" value="1"/>
</dbReference>
<dbReference type="AlphaFoldDB" id="A0A919JAQ2"/>
<comment type="function">
    <text evidence="19">Component of the acetyl coenzyme A carboxylase (ACC) complex. First, biotin carboxylase catalyzes the carboxylation of biotin on its carrier protein (BCCP) and then the CO(2) group is transferred by the carboxyltransferase to acetyl-CoA to form malonyl-CoA.</text>
</comment>
<dbReference type="HAMAP" id="MF_01395">
    <property type="entry name" value="AcetylCoA_CT_beta"/>
    <property type="match status" value="1"/>
</dbReference>
<dbReference type="GO" id="GO:2001295">
    <property type="term" value="P:malonyl-CoA biosynthetic process"/>
    <property type="evidence" value="ECO:0007669"/>
    <property type="project" value="UniProtKB-UniRule"/>
</dbReference>
<evidence type="ECO:0000256" key="2">
    <source>
        <dbReference type="ARBA" id="ARBA00004956"/>
    </source>
</evidence>
<evidence type="ECO:0000256" key="19">
    <source>
        <dbReference type="HAMAP-Rule" id="MF_00823"/>
    </source>
</evidence>
<evidence type="ECO:0000256" key="14">
    <source>
        <dbReference type="ARBA" id="ARBA00022840"/>
    </source>
</evidence>
<evidence type="ECO:0000256" key="13">
    <source>
        <dbReference type="ARBA" id="ARBA00022833"/>
    </source>
</evidence>
<comment type="similarity">
    <text evidence="4">In the N-terminal section; belongs to the AccD/PCCB family.</text>
</comment>
<comment type="caution">
    <text evidence="23">The sequence shown here is derived from an EMBL/GenBank/DDBJ whole genome shotgun (WGS) entry which is preliminary data.</text>
</comment>
<protein>
    <recommendedName>
        <fullName evidence="19 20">Multifunctional fusion protein</fullName>
    </recommendedName>
    <domain>
        <recommendedName>
            <fullName evidence="19">Acetyl-coenzyme A carboxylase carboxyl transferase subunit alpha</fullName>
            <shortName evidence="19">ACCase subunit alpha</shortName>
            <shortName evidence="19">Acetyl-CoA carboxylase carboxyltransferase subunit alpha</shortName>
            <ecNumber evidence="19">2.1.3.15</ecNumber>
        </recommendedName>
    </domain>
    <domain>
        <recommendedName>
            <fullName evidence="20">Acetyl-coenzyme A carboxylase carboxyl transferase subunit beta</fullName>
            <shortName evidence="20">ACCase subunit beta</shortName>
            <shortName evidence="20">Acetyl-CoA carboxylase carboxyltransferase subunit beta</shortName>
        </recommendedName>
    </domain>
</protein>
<dbReference type="InterPro" id="IPR041010">
    <property type="entry name" value="Znf-ACC"/>
</dbReference>
<feature type="binding site" evidence="20">
    <location>
        <position position="46"/>
    </location>
    <ligand>
        <name>Zn(2+)</name>
        <dbReference type="ChEBI" id="CHEBI:29105"/>
    </ligand>
</feature>
<dbReference type="GO" id="GO:0009317">
    <property type="term" value="C:acetyl-CoA carboxylase complex"/>
    <property type="evidence" value="ECO:0007669"/>
    <property type="project" value="InterPro"/>
</dbReference>
<dbReference type="GO" id="GO:0003989">
    <property type="term" value="F:acetyl-CoA carboxylase activity"/>
    <property type="evidence" value="ECO:0007669"/>
    <property type="project" value="InterPro"/>
</dbReference>
<dbReference type="PRINTS" id="PR01069">
    <property type="entry name" value="ACCCTRFRASEA"/>
</dbReference>
<feature type="zinc finger region" description="C4-type" evidence="20">
    <location>
        <begin position="24"/>
        <end position="46"/>
    </location>
</feature>
<dbReference type="Proteomes" id="UP000598174">
    <property type="component" value="Unassembled WGS sequence"/>
</dbReference>
<dbReference type="GO" id="GO:0016743">
    <property type="term" value="F:carboxyl- or carbamoyltransferase activity"/>
    <property type="evidence" value="ECO:0007669"/>
    <property type="project" value="UniProtKB-UniRule"/>
</dbReference>
<comment type="catalytic activity">
    <reaction evidence="18 19">
        <text>N(6)-carboxybiotinyl-L-lysyl-[protein] + acetyl-CoA = N(6)-biotinyl-L-lysyl-[protein] + malonyl-CoA</text>
        <dbReference type="Rhea" id="RHEA:54728"/>
        <dbReference type="Rhea" id="RHEA-COMP:10505"/>
        <dbReference type="Rhea" id="RHEA-COMP:10506"/>
        <dbReference type="ChEBI" id="CHEBI:57288"/>
        <dbReference type="ChEBI" id="CHEBI:57384"/>
        <dbReference type="ChEBI" id="CHEBI:83144"/>
        <dbReference type="ChEBI" id="CHEBI:83145"/>
        <dbReference type="EC" id="2.1.3.15"/>
    </reaction>
</comment>
<comment type="subcellular location">
    <subcellularLocation>
        <location evidence="1 19">Cytoplasm</location>
    </subcellularLocation>
</comment>
<reference evidence="23" key="1">
    <citation type="submission" date="2021-01" db="EMBL/GenBank/DDBJ databases">
        <title>Whole genome shotgun sequence of Actinoplanes ferrugineus NBRC 15555.</title>
        <authorList>
            <person name="Komaki H."/>
            <person name="Tamura T."/>
        </authorList>
    </citation>
    <scope>NUCLEOTIDE SEQUENCE</scope>
    <source>
        <strain evidence="23">NBRC 15555</strain>
    </source>
</reference>
<keyword evidence="11 20" id="KW-0863">Zinc-finger</keyword>
<dbReference type="GO" id="GO:0006633">
    <property type="term" value="P:fatty acid biosynthetic process"/>
    <property type="evidence" value="ECO:0007669"/>
    <property type="project" value="UniProtKB-KW"/>
</dbReference>
<evidence type="ECO:0000259" key="21">
    <source>
        <dbReference type="PROSITE" id="PS50980"/>
    </source>
</evidence>
<dbReference type="SUPFAM" id="SSF52096">
    <property type="entry name" value="ClpP/crotonase"/>
    <property type="match status" value="2"/>
</dbReference>
<evidence type="ECO:0000256" key="17">
    <source>
        <dbReference type="ARBA" id="ARBA00025280"/>
    </source>
</evidence>
<dbReference type="EMBL" id="BOMM01000050">
    <property type="protein sequence ID" value="GIE13701.1"/>
    <property type="molecule type" value="Genomic_DNA"/>
</dbReference>
<keyword evidence="7 19" id="KW-0444">Lipid biosynthesis</keyword>
<evidence type="ECO:0000256" key="8">
    <source>
        <dbReference type="ARBA" id="ARBA00022679"/>
    </source>
</evidence>
<dbReference type="GO" id="GO:0005524">
    <property type="term" value="F:ATP binding"/>
    <property type="evidence" value="ECO:0007669"/>
    <property type="project" value="UniProtKB-KW"/>
</dbReference>
<dbReference type="InterPro" id="IPR001095">
    <property type="entry name" value="Acetyl_CoA_COase_a_su"/>
</dbReference>
<evidence type="ECO:0000256" key="9">
    <source>
        <dbReference type="ARBA" id="ARBA00022723"/>
    </source>
</evidence>
<comment type="similarity">
    <text evidence="19">Belongs to the AccA family.</text>
</comment>
<evidence type="ECO:0000259" key="22">
    <source>
        <dbReference type="PROSITE" id="PS50989"/>
    </source>
</evidence>
<dbReference type="PANTHER" id="PTHR42853:SF3">
    <property type="entry name" value="ACETYL-COENZYME A CARBOXYLASE CARBOXYL TRANSFERASE SUBUNIT ALPHA, CHLOROPLASTIC"/>
    <property type="match status" value="1"/>
</dbReference>
<dbReference type="GO" id="GO:0008270">
    <property type="term" value="F:zinc ion binding"/>
    <property type="evidence" value="ECO:0007669"/>
    <property type="project" value="UniProtKB-UniRule"/>
</dbReference>
<keyword evidence="16 19" id="KW-0275">Fatty acid biosynthesis</keyword>
<dbReference type="EC" id="2.1.3.15" evidence="19"/>
<comment type="cofactor">
    <cofactor evidence="20">
        <name>Zn(2+)</name>
        <dbReference type="ChEBI" id="CHEBI:29105"/>
    </cofactor>
    <text evidence="20">Binds 1 zinc ion per subunit.</text>
</comment>
<feature type="domain" description="CoA carboxyltransferase C-terminal" evidence="22">
    <location>
        <begin position="275"/>
        <end position="534"/>
    </location>
</feature>
<proteinExistence type="inferred from homology"/>
<keyword evidence="14 19" id="KW-0067">ATP-binding</keyword>
<dbReference type="Pfam" id="PF17848">
    <property type="entry name" value="Zn_ribbon_ACC"/>
    <property type="match status" value="1"/>
</dbReference>
<comment type="function">
    <text evidence="17 20">Component of the acetyl coenzyme A carboxylase (ACC) complex. Biotin carboxylase (BC) catalyzes the carboxylation of biotin on its carrier protein (BCCP) and then the CO(2) group is transferred by the transcarboxylase to acetyl-CoA to form malonyl-CoA.</text>
</comment>
<evidence type="ECO:0000256" key="15">
    <source>
        <dbReference type="ARBA" id="ARBA00023098"/>
    </source>
</evidence>
<dbReference type="PROSITE" id="PS50980">
    <property type="entry name" value="COA_CT_NTER"/>
    <property type="match status" value="1"/>
</dbReference>
<evidence type="ECO:0000256" key="18">
    <source>
        <dbReference type="ARBA" id="ARBA00049152"/>
    </source>
</evidence>
<feature type="binding site" evidence="20">
    <location>
        <position position="27"/>
    </location>
    <ligand>
        <name>Zn(2+)</name>
        <dbReference type="ChEBI" id="CHEBI:29105"/>
    </ligand>
</feature>
<accession>A0A919JAQ2</accession>
<comment type="pathway">
    <text evidence="2 19">Lipid metabolism; malonyl-CoA biosynthesis; malonyl-CoA from acetyl-CoA: step 1/1.</text>
</comment>
<evidence type="ECO:0000313" key="23">
    <source>
        <dbReference type="EMBL" id="GIE13701.1"/>
    </source>
</evidence>
<keyword evidence="10 19" id="KW-0547">Nucleotide-binding</keyword>
<keyword evidence="9 20" id="KW-0479">Metal-binding</keyword>
<dbReference type="Pfam" id="PF03255">
    <property type="entry name" value="ACCA"/>
    <property type="match status" value="1"/>
</dbReference>
<dbReference type="InterPro" id="IPR011762">
    <property type="entry name" value="COA_CT_N"/>
</dbReference>
<comment type="similarity">
    <text evidence="3">In the C-terminal section; belongs to the AccA family.</text>
</comment>
<evidence type="ECO:0000256" key="16">
    <source>
        <dbReference type="ARBA" id="ARBA00023160"/>
    </source>
</evidence>
<feature type="binding site" evidence="20">
    <location>
        <position position="43"/>
    </location>
    <ligand>
        <name>Zn(2+)</name>
        <dbReference type="ChEBI" id="CHEBI:29105"/>
    </ligand>
</feature>
<dbReference type="InterPro" id="IPR011763">
    <property type="entry name" value="COA_CT_C"/>
</dbReference>
<dbReference type="HAMAP" id="MF_00823">
    <property type="entry name" value="AcetylCoA_CT_alpha"/>
    <property type="match status" value="1"/>
</dbReference>
<comment type="subunit">
    <text evidence="5">Acetyl-CoA carboxylase is a heterotetramer composed of biotin carboxyl carrier protein (AccB), biotin carboxylase (AccC) and two subunits of ACCase subunit beta/alpha.</text>
</comment>
<evidence type="ECO:0000256" key="12">
    <source>
        <dbReference type="ARBA" id="ARBA00022832"/>
    </source>
</evidence>
<evidence type="ECO:0000313" key="24">
    <source>
        <dbReference type="Proteomes" id="UP000598174"/>
    </source>
</evidence>
<evidence type="ECO:0000256" key="10">
    <source>
        <dbReference type="ARBA" id="ARBA00022741"/>
    </source>
</evidence>
<comment type="similarity">
    <text evidence="20">Belongs to the AccD/PCCB family.</text>
</comment>
<name>A0A919JAQ2_9ACTN</name>
<evidence type="ECO:0000256" key="20">
    <source>
        <dbReference type="HAMAP-Rule" id="MF_01395"/>
    </source>
</evidence>
<evidence type="ECO:0000256" key="5">
    <source>
        <dbReference type="ARBA" id="ARBA00011664"/>
    </source>
</evidence>
<evidence type="ECO:0000256" key="1">
    <source>
        <dbReference type="ARBA" id="ARBA00004496"/>
    </source>
</evidence>
<dbReference type="PANTHER" id="PTHR42853">
    <property type="entry name" value="ACETYL-COENZYME A CARBOXYLASE CARBOXYL TRANSFERASE SUBUNIT ALPHA"/>
    <property type="match status" value="1"/>
</dbReference>
<keyword evidence="24" id="KW-1185">Reference proteome</keyword>
<gene>
    <name evidence="19" type="primary">accA</name>
    <name evidence="20" type="synonym">accD</name>
    <name evidence="23" type="ORF">Afe05nite_55410</name>
</gene>